<name>A0ABT2HHE7_9MICO</name>
<comment type="caution">
    <text evidence="7">The sequence shown here is derived from an EMBL/GenBank/DDBJ whole genome shotgun (WGS) entry which is preliminary data.</text>
</comment>
<reference evidence="7 8" key="1">
    <citation type="submission" date="2022-08" db="EMBL/GenBank/DDBJ databases">
        <title>Taxonomy of Curtobacterium flaccumfaciens.</title>
        <authorList>
            <person name="Osdaghi E."/>
            <person name="Taghavi S.M."/>
            <person name="Hamidizade M."/>
            <person name="Abachi H."/>
            <person name="Fazliarab A."/>
            <person name="Baeyen S."/>
            <person name="Portier P."/>
            <person name="Van Vaerenbergh J."/>
            <person name="Jacques M.-A."/>
        </authorList>
    </citation>
    <scope>NUCLEOTIDE SEQUENCE [LARGE SCALE GENOMIC DNA]</scope>
    <source>
        <strain evidence="7 8">LMG8786T</strain>
    </source>
</reference>
<feature type="domain" description="HTH tetR-type" evidence="6">
    <location>
        <begin position="7"/>
        <end position="67"/>
    </location>
</feature>
<organism evidence="7 8">
    <name type="scientific">Curtobacterium citreum</name>
    <dbReference type="NCBI Taxonomy" id="2036"/>
    <lineage>
        <taxon>Bacteria</taxon>
        <taxon>Bacillati</taxon>
        <taxon>Actinomycetota</taxon>
        <taxon>Actinomycetes</taxon>
        <taxon>Micrococcales</taxon>
        <taxon>Microbacteriaceae</taxon>
        <taxon>Curtobacterium</taxon>
    </lineage>
</organism>
<dbReference type="RefSeq" id="WP_141859531.1">
    <property type="nucleotide sequence ID" value="NZ_BMNV01000005.1"/>
</dbReference>
<protein>
    <submittedName>
        <fullName evidence="7">TetR/AcrR family transcriptional regulator</fullName>
    </submittedName>
</protein>
<dbReference type="Pfam" id="PF00440">
    <property type="entry name" value="TetR_N"/>
    <property type="match status" value="1"/>
</dbReference>
<feature type="region of interest" description="Disordered" evidence="5">
    <location>
        <begin position="180"/>
        <end position="199"/>
    </location>
</feature>
<evidence type="ECO:0000259" key="6">
    <source>
        <dbReference type="PROSITE" id="PS50977"/>
    </source>
</evidence>
<dbReference type="InterPro" id="IPR009057">
    <property type="entry name" value="Homeodomain-like_sf"/>
</dbReference>
<evidence type="ECO:0000256" key="3">
    <source>
        <dbReference type="ARBA" id="ARBA00023163"/>
    </source>
</evidence>
<gene>
    <name evidence="7" type="ORF">NYQ28_08365</name>
</gene>
<feature type="DNA-binding region" description="H-T-H motif" evidence="4">
    <location>
        <begin position="30"/>
        <end position="49"/>
    </location>
</feature>
<dbReference type="SUPFAM" id="SSF46689">
    <property type="entry name" value="Homeodomain-like"/>
    <property type="match status" value="1"/>
</dbReference>
<evidence type="ECO:0000313" key="8">
    <source>
        <dbReference type="Proteomes" id="UP001652264"/>
    </source>
</evidence>
<keyword evidence="1" id="KW-0805">Transcription regulation</keyword>
<evidence type="ECO:0000313" key="7">
    <source>
        <dbReference type="EMBL" id="MCS6522578.1"/>
    </source>
</evidence>
<evidence type="ECO:0000256" key="5">
    <source>
        <dbReference type="SAM" id="MobiDB-lite"/>
    </source>
</evidence>
<dbReference type="Proteomes" id="UP001652264">
    <property type="component" value="Unassembled WGS sequence"/>
</dbReference>
<dbReference type="InterPro" id="IPR001647">
    <property type="entry name" value="HTH_TetR"/>
</dbReference>
<dbReference type="EMBL" id="JANVAD010000003">
    <property type="protein sequence ID" value="MCS6522578.1"/>
    <property type="molecule type" value="Genomic_DNA"/>
</dbReference>
<evidence type="ECO:0000256" key="2">
    <source>
        <dbReference type="ARBA" id="ARBA00023125"/>
    </source>
</evidence>
<accession>A0ABT2HHE7</accession>
<dbReference type="PANTHER" id="PTHR47506:SF1">
    <property type="entry name" value="HTH-TYPE TRANSCRIPTIONAL REGULATOR YJDC"/>
    <property type="match status" value="1"/>
</dbReference>
<keyword evidence="3" id="KW-0804">Transcription</keyword>
<dbReference type="PROSITE" id="PS50977">
    <property type="entry name" value="HTH_TETR_2"/>
    <property type="match status" value="1"/>
</dbReference>
<keyword evidence="2 4" id="KW-0238">DNA-binding</keyword>
<dbReference type="Gene3D" id="1.10.357.10">
    <property type="entry name" value="Tetracycline Repressor, domain 2"/>
    <property type="match status" value="1"/>
</dbReference>
<keyword evidence="8" id="KW-1185">Reference proteome</keyword>
<dbReference type="PANTHER" id="PTHR47506">
    <property type="entry name" value="TRANSCRIPTIONAL REGULATORY PROTEIN"/>
    <property type="match status" value="1"/>
</dbReference>
<dbReference type="GeneID" id="95322425"/>
<evidence type="ECO:0000256" key="4">
    <source>
        <dbReference type="PROSITE-ProRule" id="PRU00335"/>
    </source>
</evidence>
<dbReference type="PRINTS" id="PR00455">
    <property type="entry name" value="HTHTETR"/>
</dbReference>
<sequence>MNARRLPARNDELLAAAVSAFAARGYFGTTTAQVAAEMGVSQPYVIQAFGSKRELFLRAHAHAGARIVAAFRAAGRDGFDPARLGAAYMRLVRTDLSAVLVHAHAFSAAPAEPAIAEEARRLFREITAAVRASGATVPETAAFLSRGMLINNLLLMDAAGSSEDADVLAVVAAILGPTAPTAPTAPTVPTRPPTEAGPR</sequence>
<evidence type="ECO:0000256" key="1">
    <source>
        <dbReference type="ARBA" id="ARBA00023015"/>
    </source>
</evidence>
<proteinExistence type="predicted"/>